<dbReference type="RefSeq" id="WP_344908375.1">
    <property type="nucleotide sequence ID" value="NZ_BAAAYO010000006.1"/>
</dbReference>
<comment type="caution">
    <text evidence="2">The sequence shown here is derived from an EMBL/GenBank/DDBJ whole genome shotgun (WGS) entry which is preliminary data.</text>
</comment>
<evidence type="ECO:0000256" key="1">
    <source>
        <dbReference type="SAM" id="MobiDB-lite"/>
    </source>
</evidence>
<organism evidence="2 3">
    <name type="scientific">Paenibacillus hodogayensis</name>
    <dbReference type="NCBI Taxonomy" id="279208"/>
    <lineage>
        <taxon>Bacteria</taxon>
        <taxon>Bacillati</taxon>
        <taxon>Bacillota</taxon>
        <taxon>Bacilli</taxon>
        <taxon>Bacillales</taxon>
        <taxon>Paenibacillaceae</taxon>
        <taxon>Paenibacillus</taxon>
    </lineage>
</organism>
<gene>
    <name evidence="2" type="ORF">ACFFNY_27925</name>
</gene>
<sequence length="56" mass="5371">MKQTLHGKHSMPLGNRKGGGGAHAPPVFAAGAGGIAGAAPPNGTKRVGLSAGITEL</sequence>
<proteinExistence type="predicted"/>
<keyword evidence="3" id="KW-1185">Reference proteome</keyword>
<dbReference type="EMBL" id="JBHMAG010000018">
    <property type="protein sequence ID" value="MFB9755423.1"/>
    <property type="molecule type" value="Genomic_DNA"/>
</dbReference>
<evidence type="ECO:0000313" key="2">
    <source>
        <dbReference type="EMBL" id="MFB9755423.1"/>
    </source>
</evidence>
<protein>
    <submittedName>
        <fullName evidence="2">Uncharacterized protein</fullName>
    </submittedName>
</protein>
<reference evidence="2 3" key="1">
    <citation type="submission" date="2024-09" db="EMBL/GenBank/DDBJ databases">
        <authorList>
            <person name="Sun Q."/>
            <person name="Mori K."/>
        </authorList>
    </citation>
    <scope>NUCLEOTIDE SEQUENCE [LARGE SCALE GENOMIC DNA]</scope>
    <source>
        <strain evidence="2 3">JCM 12520</strain>
    </source>
</reference>
<accession>A0ABV5W545</accession>
<evidence type="ECO:0000313" key="3">
    <source>
        <dbReference type="Proteomes" id="UP001589619"/>
    </source>
</evidence>
<feature type="region of interest" description="Disordered" evidence="1">
    <location>
        <begin position="1"/>
        <end position="56"/>
    </location>
</feature>
<name>A0ABV5W545_9BACL</name>
<dbReference type="Proteomes" id="UP001589619">
    <property type="component" value="Unassembled WGS sequence"/>
</dbReference>